<keyword evidence="18" id="KW-1185">Reference proteome</keyword>
<dbReference type="Pfam" id="PF00008">
    <property type="entry name" value="EGF"/>
    <property type="match status" value="4"/>
</dbReference>
<feature type="disulfide bond" evidence="13">
    <location>
        <begin position="818"/>
        <end position="835"/>
    </location>
</feature>
<feature type="disulfide bond" evidence="13">
    <location>
        <begin position="1067"/>
        <end position="1076"/>
    </location>
</feature>
<feature type="domain" description="EGF-like" evidence="16">
    <location>
        <begin position="1079"/>
        <end position="1115"/>
    </location>
</feature>
<feature type="domain" description="EGF-like" evidence="16">
    <location>
        <begin position="809"/>
        <end position="847"/>
    </location>
</feature>
<feature type="disulfide bond" evidence="13">
    <location>
        <begin position="1046"/>
        <end position="1056"/>
    </location>
</feature>
<dbReference type="PROSITE" id="PS00022">
    <property type="entry name" value="EGF_1"/>
    <property type="match status" value="22"/>
</dbReference>
<dbReference type="FunFam" id="2.60.120.200:FF:000218">
    <property type="entry name" value="Protein eyes shut homolog"/>
    <property type="match status" value="1"/>
</dbReference>
<dbReference type="FunFam" id="2.10.25.10:FF:000779">
    <property type="entry name" value="Eyes shut homolog"/>
    <property type="match status" value="1"/>
</dbReference>
<dbReference type="FunFam" id="2.10.25.10:FF:000669">
    <property type="entry name" value="Eyes shut homolog"/>
    <property type="match status" value="1"/>
</dbReference>
<feature type="domain" description="EGF-like" evidence="16">
    <location>
        <begin position="849"/>
        <end position="888"/>
    </location>
</feature>
<reference evidence="17" key="1">
    <citation type="submission" date="2009-03" db="EMBL/GenBank/DDBJ databases">
        <authorList>
            <person name="Warren W."/>
            <person name="Ye L."/>
            <person name="Minx P."/>
            <person name="Worley K."/>
            <person name="Gibbs R."/>
            <person name="Wilson R.K."/>
        </authorList>
    </citation>
    <scope>NUCLEOTIDE SEQUENCE [LARGE SCALE GENOMIC DNA]</scope>
</reference>
<dbReference type="STRING" id="9483.ENSCJAP00000069491"/>
<feature type="disulfide bond" evidence="13">
    <location>
        <begin position="358"/>
        <end position="367"/>
    </location>
</feature>
<feature type="domain" description="EGF-like" evidence="16">
    <location>
        <begin position="1161"/>
        <end position="1197"/>
    </location>
</feature>
<feature type="domain" description="EGF-like" evidence="16">
    <location>
        <begin position="2334"/>
        <end position="2370"/>
    </location>
</feature>
<comment type="subcellular location">
    <subcellularLocation>
        <location evidence="1">Cell projection</location>
    </subcellularLocation>
    <subcellularLocation>
        <location evidence="2">Cytoplasm</location>
    </subcellularLocation>
    <subcellularLocation>
        <location evidence="3">Secreted</location>
    </subcellularLocation>
</comment>
<keyword evidence="10 13" id="KW-1015">Disulfide bond</keyword>
<dbReference type="PROSITE" id="PS00010">
    <property type="entry name" value="ASX_HYDROXYL"/>
    <property type="match status" value="6"/>
</dbReference>
<feature type="disulfide bond" evidence="13">
    <location>
        <begin position="2129"/>
        <end position="2138"/>
    </location>
</feature>
<keyword evidence="12" id="KW-0966">Cell projection</keyword>
<feature type="domain" description="EGF-like" evidence="16">
    <location>
        <begin position="1117"/>
        <end position="1159"/>
    </location>
</feature>
<dbReference type="GO" id="GO:0005737">
    <property type="term" value="C:cytoplasm"/>
    <property type="evidence" value="ECO:0007669"/>
    <property type="project" value="UniProtKB-SubCell"/>
</dbReference>
<dbReference type="GO" id="GO:0005112">
    <property type="term" value="F:Notch binding"/>
    <property type="evidence" value="ECO:0007669"/>
    <property type="project" value="TreeGrafter"/>
</dbReference>
<dbReference type="FunFam" id="2.10.25.10:FF:000425">
    <property type="entry name" value="Eyes shut homolog"/>
    <property type="match status" value="1"/>
</dbReference>
<dbReference type="FunFam" id="2.10.25.10:FF:000122">
    <property type="entry name" value="Protein crumbs homolog 2"/>
    <property type="match status" value="1"/>
</dbReference>
<dbReference type="CDD" id="cd00110">
    <property type="entry name" value="LamG"/>
    <property type="match status" value="5"/>
</dbReference>
<evidence type="ECO:0000256" key="9">
    <source>
        <dbReference type="ARBA" id="ARBA00022837"/>
    </source>
</evidence>
<name>A0A5F4VV96_CALJA</name>
<feature type="domain" description="EGF-like" evidence="16">
    <location>
        <begin position="256"/>
        <end position="292"/>
    </location>
</feature>
<feature type="domain" description="EGF-like" evidence="16">
    <location>
        <begin position="332"/>
        <end position="368"/>
    </location>
</feature>
<feature type="disulfide bond" evidence="13">
    <location>
        <begin position="1030"/>
        <end position="1039"/>
    </location>
</feature>
<evidence type="ECO:0000256" key="7">
    <source>
        <dbReference type="ARBA" id="ARBA00022729"/>
    </source>
</evidence>
<keyword evidence="4" id="KW-0963">Cytoplasm</keyword>
<dbReference type="PANTHER" id="PTHR12916:SF4">
    <property type="entry name" value="UNINFLATABLE, ISOFORM C"/>
    <property type="match status" value="1"/>
</dbReference>
<dbReference type="InterPro" id="IPR000152">
    <property type="entry name" value="EGF-type_Asp/Asn_hydroxyl_site"/>
</dbReference>
<feature type="domain" description="EGF-like" evidence="16">
    <location>
        <begin position="928"/>
        <end position="964"/>
    </location>
</feature>
<feature type="disulfide bond" evidence="13">
    <location>
        <begin position="669"/>
        <end position="678"/>
    </location>
</feature>
<dbReference type="InterPro" id="IPR001791">
    <property type="entry name" value="Laminin_G"/>
</dbReference>
<dbReference type="Pfam" id="PF12661">
    <property type="entry name" value="hEGF"/>
    <property type="match status" value="5"/>
</dbReference>
<dbReference type="SUPFAM" id="SSF57196">
    <property type="entry name" value="EGF/Laminin"/>
    <property type="match status" value="14"/>
</dbReference>
<feature type="domain" description="EGF-like" evidence="16">
    <location>
        <begin position="771"/>
        <end position="807"/>
    </location>
</feature>
<evidence type="ECO:0000259" key="16">
    <source>
        <dbReference type="PROSITE" id="PS50026"/>
    </source>
</evidence>
<feature type="domain" description="EGF-like" evidence="16">
    <location>
        <begin position="2647"/>
        <end position="2688"/>
    </location>
</feature>
<dbReference type="GO" id="GO:0005576">
    <property type="term" value="C:extracellular region"/>
    <property type="evidence" value="ECO:0007669"/>
    <property type="project" value="UniProtKB-SubCell"/>
</dbReference>
<feature type="disulfide bond" evidence="13">
    <location>
        <begin position="954"/>
        <end position="963"/>
    </location>
</feature>
<feature type="disulfide bond" evidence="13">
    <location>
        <begin position="992"/>
        <end position="1001"/>
    </location>
</feature>
<dbReference type="FunFam" id="2.10.25.10:FF:000327">
    <property type="entry name" value="neurogenic locus notch homolog protein 4"/>
    <property type="match status" value="1"/>
</dbReference>
<dbReference type="PANTHER" id="PTHR12916">
    <property type="entry name" value="CYTOCHROME C OXIDASE POLYPEPTIDE VIC-2"/>
    <property type="match status" value="1"/>
</dbReference>
<feature type="domain" description="EGF-like" evidence="16">
    <location>
        <begin position="1042"/>
        <end position="1077"/>
    </location>
</feature>
<evidence type="ECO:0000259" key="15">
    <source>
        <dbReference type="PROSITE" id="PS50025"/>
    </source>
</evidence>
<feature type="disulfide bond" evidence="13">
    <location>
        <begin position="2919"/>
        <end position="2928"/>
    </location>
</feature>
<dbReference type="InterPro" id="IPR001881">
    <property type="entry name" value="EGF-like_Ca-bd_dom"/>
</dbReference>
<evidence type="ECO:0000256" key="8">
    <source>
        <dbReference type="ARBA" id="ARBA00022737"/>
    </source>
</evidence>
<feature type="disulfide bond" evidence="13">
    <location>
        <begin position="916"/>
        <end position="925"/>
    </location>
</feature>
<dbReference type="OMA" id="FYCEIAL"/>
<dbReference type="Bgee" id="ENSCJAG00000031425">
    <property type="expression patterns" value="Expressed in cerebellum and 1 other cell type or tissue"/>
</dbReference>
<evidence type="ECO:0000256" key="12">
    <source>
        <dbReference type="ARBA" id="ARBA00023273"/>
    </source>
</evidence>
<dbReference type="SUPFAM" id="SSF57184">
    <property type="entry name" value="Growth factor receptor domain"/>
    <property type="match status" value="1"/>
</dbReference>
<proteinExistence type="predicted"/>
<dbReference type="InterPro" id="IPR009030">
    <property type="entry name" value="Growth_fac_rcpt_cys_sf"/>
</dbReference>
<keyword evidence="9" id="KW-0106">Calcium</keyword>
<evidence type="ECO:0000256" key="14">
    <source>
        <dbReference type="PROSITE-ProRule" id="PRU00122"/>
    </source>
</evidence>
<dbReference type="Gene3D" id="2.60.120.200">
    <property type="match status" value="5"/>
</dbReference>
<dbReference type="FunFam" id="2.10.25.10:FF:000066">
    <property type="entry name" value="FAT atypical cadherin 4"/>
    <property type="match status" value="2"/>
</dbReference>
<evidence type="ECO:0000313" key="18">
    <source>
        <dbReference type="Proteomes" id="UP000008225"/>
    </source>
</evidence>
<feature type="disulfide bond" evidence="13">
    <location>
        <begin position="2957"/>
        <end position="2966"/>
    </location>
</feature>
<dbReference type="InterPro" id="IPR018097">
    <property type="entry name" value="EGF_Ca-bd_CS"/>
</dbReference>
<keyword evidence="8" id="KW-0677">Repeat</keyword>
<dbReference type="FunFam" id="2.10.25.10:FF:000591">
    <property type="entry name" value="Protein eyes shut homolog"/>
    <property type="match status" value="1"/>
</dbReference>
<dbReference type="FunCoup" id="A0A5F4VV96">
    <property type="interactions" value="54"/>
</dbReference>
<evidence type="ECO:0000256" key="10">
    <source>
        <dbReference type="ARBA" id="ARBA00023157"/>
    </source>
</evidence>
<dbReference type="FunFam" id="2.60.120.200:FF:000210">
    <property type="entry name" value="Protein eyes shut homolog"/>
    <property type="match status" value="1"/>
</dbReference>
<dbReference type="PROSITE" id="PS01186">
    <property type="entry name" value="EGF_2"/>
    <property type="match status" value="15"/>
</dbReference>
<feature type="domain" description="EGF-like" evidence="16">
    <location>
        <begin position="213"/>
        <end position="254"/>
    </location>
</feature>
<evidence type="ECO:0000256" key="2">
    <source>
        <dbReference type="ARBA" id="ARBA00004496"/>
    </source>
</evidence>
<feature type="disulfide bond" evidence="13">
    <location>
        <begin position="759"/>
        <end position="768"/>
    </location>
</feature>
<feature type="domain" description="EGF-like" evidence="16">
    <location>
        <begin position="966"/>
        <end position="1002"/>
    </location>
</feature>
<dbReference type="FunFam" id="2.10.25.10:FF:000508">
    <property type="entry name" value="Eyes shut homolog"/>
    <property type="match status" value="1"/>
</dbReference>
<evidence type="ECO:0000313" key="17">
    <source>
        <dbReference type="Ensembl" id="ENSCJAP00000069491.2"/>
    </source>
</evidence>
<dbReference type="GO" id="GO:0042995">
    <property type="term" value="C:cell projection"/>
    <property type="evidence" value="ECO:0007669"/>
    <property type="project" value="UniProtKB-SubCell"/>
</dbReference>
<dbReference type="Proteomes" id="UP000008225">
    <property type="component" value="Chromosome 4"/>
</dbReference>
<feature type="domain" description="Laminin G" evidence="15">
    <location>
        <begin position="1882"/>
        <end position="2062"/>
    </location>
</feature>
<feature type="domain" description="Laminin G" evidence="15">
    <location>
        <begin position="2972"/>
        <end position="3162"/>
    </location>
</feature>
<feature type="disulfide bond" evidence="13">
    <location>
        <begin position="1105"/>
        <end position="1114"/>
    </location>
</feature>
<feature type="disulfide bond" evidence="13">
    <location>
        <begin position="202"/>
        <end position="211"/>
    </location>
</feature>
<dbReference type="FunFam" id="2.60.120.200:FF:000183">
    <property type="entry name" value="Protein eyes shut homolog"/>
    <property type="match status" value="1"/>
</dbReference>
<feature type="disulfide bond" evidence="13">
    <location>
        <begin position="183"/>
        <end position="200"/>
    </location>
</feature>
<accession>A0A5F4VV96</accession>
<feature type="domain" description="Laminin G" evidence="15">
    <location>
        <begin position="2714"/>
        <end position="2892"/>
    </location>
</feature>
<dbReference type="FunFam" id="2.60.120.200:FF:000190">
    <property type="entry name" value="Protein eyes shut homolog"/>
    <property type="match status" value="1"/>
</dbReference>
<feature type="domain" description="Laminin G" evidence="15">
    <location>
        <begin position="2418"/>
        <end position="2608"/>
    </location>
</feature>
<feature type="domain" description="EGF-like" evidence="16">
    <location>
        <begin position="170"/>
        <end position="212"/>
    </location>
</feature>
<protein>
    <submittedName>
        <fullName evidence="17">Eyes shut homolog</fullName>
    </submittedName>
</protein>
<evidence type="ECO:0000256" key="11">
    <source>
        <dbReference type="ARBA" id="ARBA00023180"/>
    </source>
</evidence>
<feature type="domain" description="EGF-like" evidence="16">
    <location>
        <begin position="2930"/>
        <end position="2967"/>
    </location>
</feature>
<dbReference type="CDD" id="cd00054">
    <property type="entry name" value="EGF_CA"/>
    <property type="match status" value="13"/>
</dbReference>
<keyword evidence="7" id="KW-0732">Signal</keyword>
<gene>
    <name evidence="17" type="primary">EYS</name>
</gene>
<feature type="disulfide bond" evidence="14">
    <location>
        <begin position="2865"/>
        <end position="2892"/>
    </location>
</feature>
<dbReference type="SMART" id="SM00181">
    <property type="entry name" value="EGF"/>
    <property type="match status" value="29"/>
</dbReference>
<dbReference type="Gene3D" id="2.10.25.10">
    <property type="entry name" value="Laminin"/>
    <property type="match status" value="25"/>
</dbReference>
<feature type="disulfide bond" evidence="13">
    <location>
        <begin position="260"/>
        <end position="270"/>
    </location>
</feature>
<keyword evidence="11" id="KW-0325">Glycoprotein</keyword>
<feature type="domain" description="EGF-like" evidence="16">
    <location>
        <begin position="890"/>
        <end position="926"/>
    </location>
</feature>
<dbReference type="GeneTree" id="ENSGT00940000163729"/>
<dbReference type="InterPro" id="IPR013320">
    <property type="entry name" value="ConA-like_dom_sf"/>
</dbReference>
<feature type="disulfide bond" evidence="13">
    <location>
        <begin position="878"/>
        <end position="887"/>
    </location>
</feature>
<dbReference type="SMART" id="SM00179">
    <property type="entry name" value="EGF_CA"/>
    <property type="match status" value="23"/>
</dbReference>
<dbReference type="Pfam" id="PF25024">
    <property type="entry name" value="EGF_TEN"/>
    <property type="match status" value="1"/>
</dbReference>
<feature type="disulfide bond" evidence="13">
    <location>
        <begin position="837"/>
        <end position="846"/>
    </location>
</feature>
<dbReference type="Pfam" id="PF02210">
    <property type="entry name" value="Laminin_G_2"/>
    <property type="match status" value="5"/>
</dbReference>
<evidence type="ECO:0000256" key="4">
    <source>
        <dbReference type="ARBA" id="ARBA00022490"/>
    </source>
</evidence>
<dbReference type="InParanoid" id="A0A5F4VV96"/>
<evidence type="ECO:0000256" key="6">
    <source>
        <dbReference type="ARBA" id="ARBA00022536"/>
    </source>
</evidence>
<dbReference type="FunFam" id="2.10.25.10:FF:000143">
    <property type="entry name" value="Protein crumbs 1"/>
    <property type="match status" value="1"/>
</dbReference>
<feature type="disulfide bond" evidence="13">
    <location>
        <begin position="2678"/>
        <end position="2687"/>
    </location>
</feature>
<feature type="domain" description="EGF-like" evidence="16">
    <location>
        <begin position="643"/>
        <end position="679"/>
    </location>
</feature>
<dbReference type="PROSITE" id="PS01187">
    <property type="entry name" value="EGF_CA"/>
    <property type="match status" value="5"/>
</dbReference>
<evidence type="ECO:0000256" key="1">
    <source>
        <dbReference type="ARBA" id="ARBA00004316"/>
    </source>
</evidence>
<feature type="disulfide bond" evidence="13">
    <location>
        <begin position="2635"/>
        <end position="2644"/>
    </location>
</feature>
<dbReference type="FunFam" id="2.10.25.10:FF:000676">
    <property type="entry name" value="Protein eyes shut homolog"/>
    <property type="match status" value="1"/>
</dbReference>
<dbReference type="PROSITE" id="PS50026">
    <property type="entry name" value="EGF_3"/>
    <property type="match status" value="25"/>
</dbReference>
<organism evidence="17 18">
    <name type="scientific">Callithrix jacchus</name>
    <name type="common">White-tufted-ear marmoset</name>
    <name type="synonym">Simia Jacchus</name>
    <dbReference type="NCBI Taxonomy" id="9483"/>
    <lineage>
        <taxon>Eukaryota</taxon>
        <taxon>Metazoa</taxon>
        <taxon>Chordata</taxon>
        <taxon>Craniata</taxon>
        <taxon>Vertebrata</taxon>
        <taxon>Euteleostomi</taxon>
        <taxon>Mammalia</taxon>
        <taxon>Eutheria</taxon>
        <taxon>Euarchontoglires</taxon>
        <taxon>Primates</taxon>
        <taxon>Haplorrhini</taxon>
        <taxon>Platyrrhini</taxon>
        <taxon>Cebidae</taxon>
        <taxon>Callitrichinae</taxon>
        <taxon>Callithrix</taxon>
        <taxon>Callithrix</taxon>
    </lineage>
</organism>
<feature type="domain" description="EGF-like" evidence="16">
    <location>
        <begin position="681"/>
        <end position="720"/>
    </location>
</feature>
<feature type="domain" description="EGF-like" evidence="16">
    <location>
        <begin position="2371"/>
        <end position="2407"/>
    </location>
</feature>
<dbReference type="PROSITE" id="PS50025">
    <property type="entry name" value="LAM_G_DOMAIN"/>
    <property type="match status" value="5"/>
</dbReference>
<dbReference type="Ensembl" id="ENSCJAT00000105612.2">
    <property type="protein sequence ID" value="ENSCJAP00000069491.2"/>
    <property type="gene ID" value="ENSCJAG00000031425.4"/>
</dbReference>
<feature type="disulfide bond" evidence="13">
    <location>
        <begin position="1149"/>
        <end position="1158"/>
    </location>
</feature>
<dbReference type="InterPro" id="IPR013032">
    <property type="entry name" value="EGF-like_CS"/>
</dbReference>
<feature type="disulfide bond" evidence="13">
    <location>
        <begin position="282"/>
        <end position="291"/>
    </location>
</feature>
<dbReference type="InterPro" id="IPR000742">
    <property type="entry name" value="EGF"/>
</dbReference>
<feature type="disulfide bond" evidence="13">
    <location>
        <begin position="244"/>
        <end position="253"/>
    </location>
</feature>
<dbReference type="GO" id="GO:0005509">
    <property type="term" value="F:calcium ion binding"/>
    <property type="evidence" value="ECO:0007669"/>
    <property type="project" value="InterPro"/>
</dbReference>
<dbReference type="FunFam" id="2.10.25.10:FF:000053">
    <property type="entry name" value="Slit guidance ligand 2"/>
    <property type="match status" value="1"/>
</dbReference>
<feature type="domain" description="EGF-like" evidence="16">
    <location>
        <begin position="733"/>
        <end position="769"/>
    </location>
</feature>
<reference evidence="17" key="3">
    <citation type="submission" date="2025-09" db="UniProtKB">
        <authorList>
            <consortium name="Ensembl"/>
        </authorList>
    </citation>
    <scope>IDENTIFICATION</scope>
</reference>
<comment type="caution">
    <text evidence="13">Lacks conserved residue(s) required for the propagation of feature annotation.</text>
</comment>
<dbReference type="FunFam" id="2.10.25.10:FF:000722">
    <property type="entry name" value="Protein eyes shut homolog"/>
    <property type="match status" value="1"/>
</dbReference>
<feature type="domain" description="EGF-like" evidence="16">
    <location>
        <begin position="2609"/>
        <end position="2645"/>
    </location>
</feature>
<dbReference type="SMART" id="SM00282">
    <property type="entry name" value="LamG"/>
    <property type="match status" value="5"/>
</dbReference>
<sequence>MTDKSIIILSLVVFHGSFINGKTCRRQLVEEWHPQPSSYVVNWTLTENICMDFYRDCWILGVNTKIDTSGNQVVPQICPLQIQLGDILVISSEPSLQFPEINLMNVSETSFIDCVQNTTTEDQLLFGCRLKGMHTVNSKWLSVGTHYFITVMASGPSLCSLGLRLNVTVKQQFCQESLSSEICSGHGKCLSEVWSKIYSCHCQPPFSGKYCQEHDACSSKPCKNNGSCINKRGKWDKQGYECVCHPPFTGKNCSEIIGQCQPHICFHGNCSNITSNSFICECDERYSGPFCEVSTKPCVSLLCWKRGICPNSSSAYTCECPKRSPSQNDEIDVNDCSLIPCQNGTDCIKISNDVMCICSPIFTDILCRSIQTSYESFPLKNTTICKKCEKEYHCSCMPRFTGKNCEKVIDHCRLLSINCLNEEWCFNIIGRFRYVCIAGCKINPCWLVKNVYSIHQHPCYYGVTCRGICQDKGPAQFQCVWQLGFTESEGEKCQRVIDVYFFLAANCTEDAIYVNMPEDINNSCWFPCEGTKEICANGCSSFRKEDSQEYQCLCFLRWADKLYLENTTDDQENEYQHEAICKDEINRPRCSCSLSCSGRLCVVNVGYCLENQSISGHGLCLAHLDNCNCSELQRYERNICEIDTEDCKSVSCKNGTTSIHLRGYVFCKCVPGFKGTRCKIDVDECASHPCKNGATCTDQPGNYLCQCVPPFKVVDGFSCLCNPCCAGVRCEQDIDDCILNACEHNSTCKELHLSFQCVCLSGWEQNFCEQESNECEMNPCKNNSTCIDLYKSYRCECTSGWTGQNCSEEINECDCDPCMNGGLCHESTIPGQFVCLCPPLYTGQFCHQRYNPCELLNNPCRNNSTCLALVDGNQHCICREDFEGKHCEIDTNECLFLPCQGYGDCEAIVNNFRCICRPGFSGSLCEIEINECSSEPCKNNGTCVDLTNRFFCNCEPGYHGPLCELDINECKTSPCLDEENCVYRADGYNCLCAPGYTGINCEINLDECLSEPCLHDGVCIDGINHYTCDCKSGFFGTHCETNANDCLSNPCLHGRCTDLVNEYPCSCDAEGTSIQCKIKIHDCPSIPCMNEGFCQKSANGFTCICQHGYTGAYCEERIDNCAKRELNSTLCLNGGICVDGPGDTFECRCLPGFSGQFCDININECSSSPCLNGANCEDHINGYVCKCQPGWSGRRCEKEVECIPNSCVHELCMENEPGSTCLCIPGFMTCSIGLLCDDEIRRISCLPPVFQRTDAIVTQIYAVPPSETLVSSFPSVKATRISTRMDTYPVDQGPKQTGIVKHDILPTTDWATLRISTSLESYLLKELIVTGELSAKHSLLSSTDVSSSRFLNFGIHDPAQTDRGKTSVSNMPIQTSAATLGFFLSDRRARTPFIMSSLMTDFISPTQSLLFENYQTVASSATIMTSVIRSIPGADIKLNRHSLLSHGFLLTAASISATPVVSRRAQEDIEEYSAVSLISRKEHWRLLSSSMSPIFPAKIIISKQVTILNSSAVHRFDKKAFIPSEYQVITEASSNQRLTNIKSQAADSLRELSQICTTCSMTEIKSSHEFSDQVSHSKQSHFYETFWMNSAILASWYALMGAQTITSGHSFSSATEITPSVAFTEVPSLFPSKMSAKRTILSASLEESITLSSNLDVNLCSEMTCLSIVPSQTMSLDLMNSDLTSQPTNDQLSVSENILKLLQIRQYGITMGPTEELNQDSLLDMEKCKGSHTLFKLHPCDSSLDFQLNLQSHPDVTLRTYSEIIHANDLKNNLPPLTGSIPDFSEVSTNVAFYTVSATPALSIQTSSMSVTRPEWPDFTDYVNALKKDIKTSSEWSKWELQPSVQYQEFPTASRHLLFTRSFTLSSLESILAPQQLMISDFSCVRYYGDSYLEFQNVLLNPQNNIYLEFQTFSSYGLLLYYKQDSNLVDGLSIQLFIENGTLKYHLYCPGEAKLKSINTTIRVDDGQKYTLLIRQELDPCNAELTILGRNTQTSESINHVLGKPLPKSGSVFIGGFPDLHGKIQIPIPVKNFTGCIEVIEINNWRSFIPSKAVKNYHIDNCRSQGFMLSPTASFVDNSDVTQGIDTKWTSITPSAAAPSVCQEDLCHNGGTCHPIFPSSGVVSFQCDCPLYFTGRFCEKDAGLFFPSFNGNSYLELPFLNSVLEKEHNRTVTIYLTIKTNSLNGTVLYSNGNDFGKQFLHLFLVEGRPSVKYGCGNSQNILTVSANYSINTNAFIPITIRYTMPVGSPGVICMIEMTADGKSPAQKKDTKISHASQAYFESMFLGHIPANVQIHKKAGPVYGFKGCILDLQVNNKEFFIIDEARRGKNIENCHVPWCAHHPCHNNGTCISDSENLFCECPRLYSGKLCQFASCENNPCGNGATCVPKSGTDIVCLCPYGRSGPLCTDAINITQPRFSGTDAFGYTSFLAYSRISDISFHYEFHLKFQLANNHSALQNNLIFFTGQKGHGLNGDDFLAVGLLNGSVVYSYNLGSGIASLRSEPLDLSLGVHTVHLGKFFQEGWLKVDDHKNKSIIAPGRLVGLNVFSQFYVGGYSEYTPDLLPNGADFKNGFQGCIFTLQVRTEKDGHFRDLGNPEGHPNAGRSVGQCHTSPCSLMKCGNGGTCIESGSTVYCNCTTGWKGAFCTETVSTCDPEHDPPHNCSRGATCISLPHGYTCYCPLGTTGIYCERAILIVILEKPKAAEWKVKETLSISDASFRSNELSWMSFASFRVRKKTHIQLQFQPLAADGILFYAAQHLKAQSGDFLCISLANGSVQLRYNLGDRTIILETLQKVTTNGSTWHVIKAGRVGAEGYLDLDGINVTEKASTKMSSLDTNTDFYIGGVSSLNLINPMAIENEPIGFQGCIREVIINNQELQLTESGAKGGSNVGDCDGTACGYNICRNGGKCTVNGTTFSCRCLPDWAGNTCNQSAYCLNNLCLHQSLCIPDQSFSYSCLCTLGWVGRYCENKTSFSTAKFMGNSYIKYIDPNYRMRNLHFTTISLNFSTTKTEGLIVWMGIAQNEENDFLAIGLHNQTLKIAVNLGERVSVPMSYNNGTFCCNKWHHVVVIQNQTLIKAYLNNSLILSEDIDPHKNFVALNYDGICYLGGFEYGRKVNIITQEIFKTNFVGKIKDVVFFQDPKKIELIKSEGYNVYDGDEQNEVT</sequence>
<feature type="domain" description="EGF-like" evidence="16">
    <location>
        <begin position="1004"/>
        <end position="1040"/>
    </location>
</feature>
<dbReference type="GO" id="GO:0050908">
    <property type="term" value="P:detection of light stimulus involved in visual perception"/>
    <property type="evidence" value="ECO:0007669"/>
    <property type="project" value="Ensembl"/>
</dbReference>
<feature type="domain" description="EGF-like" evidence="16">
    <location>
        <begin position="2893"/>
        <end position="2929"/>
    </location>
</feature>
<keyword evidence="6 13" id="KW-0245">EGF-like domain</keyword>
<feature type="disulfide bond" evidence="13">
    <location>
        <begin position="797"/>
        <end position="806"/>
    </location>
</feature>
<dbReference type="FunFam" id="2.60.120.200:FF:000231">
    <property type="entry name" value="Eyes shut homolog"/>
    <property type="match status" value="1"/>
</dbReference>
<dbReference type="GO" id="GO:0043403">
    <property type="term" value="P:skeletal muscle tissue regeneration"/>
    <property type="evidence" value="ECO:0007669"/>
    <property type="project" value="Ensembl"/>
</dbReference>
<feature type="disulfide bond" evidence="13">
    <location>
        <begin position="1187"/>
        <end position="1196"/>
    </location>
</feature>
<feature type="disulfide bond" evidence="13">
    <location>
        <begin position="2397"/>
        <end position="2406"/>
    </location>
</feature>
<feature type="domain" description="Laminin G" evidence="15">
    <location>
        <begin position="2144"/>
        <end position="2338"/>
    </location>
</feature>
<dbReference type="GO" id="GO:0007219">
    <property type="term" value="P:Notch signaling pathway"/>
    <property type="evidence" value="ECO:0007669"/>
    <property type="project" value="TreeGrafter"/>
</dbReference>
<evidence type="ECO:0000256" key="3">
    <source>
        <dbReference type="ARBA" id="ARBA00004613"/>
    </source>
</evidence>
<evidence type="ECO:0000256" key="5">
    <source>
        <dbReference type="ARBA" id="ARBA00022525"/>
    </source>
</evidence>
<keyword evidence="5" id="KW-0964">Secreted</keyword>
<dbReference type="FunFam" id="2.10.25.10:FF:000747">
    <property type="entry name" value="Protein eyes shut homolog"/>
    <property type="match status" value="1"/>
</dbReference>
<feature type="disulfide bond" evidence="13">
    <location>
        <begin position="2360"/>
        <end position="2369"/>
    </location>
</feature>
<evidence type="ECO:0000256" key="13">
    <source>
        <dbReference type="PROSITE-ProRule" id="PRU00076"/>
    </source>
</evidence>
<feature type="domain" description="EGF-like" evidence="16">
    <location>
        <begin position="2098"/>
        <end position="2139"/>
    </location>
</feature>
<reference evidence="17" key="2">
    <citation type="submission" date="2025-08" db="UniProtKB">
        <authorList>
            <consortium name="Ensembl"/>
        </authorList>
    </citation>
    <scope>IDENTIFICATION</scope>
</reference>
<dbReference type="SUPFAM" id="SSF49899">
    <property type="entry name" value="Concanavalin A-like lectins/glucanases"/>
    <property type="match status" value="5"/>
</dbReference>